<name>A0A1M6MSL3_9ACTN</name>
<evidence type="ECO:0000313" key="2">
    <source>
        <dbReference type="EMBL" id="SHJ86396.1"/>
    </source>
</evidence>
<dbReference type="Pfam" id="PF04542">
    <property type="entry name" value="Sigma70_r2"/>
    <property type="match status" value="1"/>
</dbReference>
<dbReference type="GO" id="GO:0003700">
    <property type="term" value="F:DNA-binding transcription factor activity"/>
    <property type="evidence" value="ECO:0007669"/>
    <property type="project" value="InterPro"/>
</dbReference>
<proteinExistence type="predicted"/>
<dbReference type="Gene3D" id="1.10.1740.10">
    <property type="match status" value="1"/>
</dbReference>
<dbReference type="RefSeq" id="WP_073190839.1">
    <property type="nucleotide sequence ID" value="NZ_FQZG01000095.1"/>
</dbReference>
<feature type="domain" description="RNA polymerase sigma-70 region 2" evidence="1">
    <location>
        <begin position="11"/>
        <end position="66"/>
    </location>
</feature>
<keyword evidence="3" id="KW-1185">Reference proteome</keyword>
<dbReference type="InterPro" id="IPR013325">
    <property type="entry name" value="RNA_pol_sigma_r2"/>
</dbReference>
<evidence type="ECO:0000259" key="1">
    <source>
        <dbReference type="Pfam" id="PF04542"/>
    </source>
</evidence>
<dbReference type="AlphaFoldDB" id="A0A1M6MSL3"/>
<dbReference type="SUPFAM" id="SSF88946">
    <property type="entry name" value="Sigma2 domain of RNA polymerase sigma factors"/>
    <property type="match status" value="1"/>
</dbReference>
<sequence length="73" mass="8358">MSSADRFDRFVEDRGGALWSAAWLLTSDPHSAEDLVQTALMKCYGRYPRFDSDRAFEAYVRTAIYQTYVVLVA</sequence>
<reference evidence="2 3" key="1">
    <citation type="submission" date="2016-11" db="EMBL/GenBank/DDBJ databases">
        <authorList>
            <person name="Jaros S."/>
            <person name="Januszkiewicz K."/>
            <person name="Wedrychowicz H."/>
        </authorList>
    </citation>
    <scope>NUCLEOTIDE SEQUENCE [LARGE SCALE GENOMIC DNA]</scope>
    <source>
        <strain evidence="2 3">DSM 12906</strain>
    </source>
</reference>
<dbReference type="InterPro" id="IPR007627">
    <property type="entry name" value="RNA_pol_sigma70_r2"/>
</dbReference>
<gene>
    <name evidence="2" type="ORF">SAMN02745244_03447</name>
</gene>
<dbReference type="GO" id="GO:0006352">
    <property type="term" value="P:DNA-templated transcription initiation"/>
    <property type="evidence" value="ECO:0007669"/>
    <property type="project" value="InterPro"/>
</dbReference>
<dbReference type="STRING" id="1123357.SAMN02745244_03447"/>
<dbReference type="EMBL" id="FQZG01000095">
    <property type="protein sequence ID" value="SHJ86396.1"/>
    <property type="molecule type" value="Genomic_DNA"/>
</dbReference>
<dbReference type="Proteomes" id="UP000184512">
    <property type="component" value="Unassembled WGS sequence"/>
</dbReference>
<organism evidence="2 3">
    <name type="scientific">Tessaracoccus bendigoensis DSM 12906</name>
    <dbReference type="NCBI Taxonomy" id="1123357"/>
    <lineage>
        <taxon>Bacteria</taxon>
        <taxon>Bacillati</taxon>
        <taxon>Actinomycetota</taxon>
        <taxon>Actinomycetes</taxon>
        <taxon>Propionibacteriales</taxon>
        <taxon>Propionibacteriaceae</taxon>
        <taxon>Tessaracoccus</taxon>
    </lineage>
</organism>
<evidence type="ECO:0000313" key="3">
    <source>
        <dbReference type="Proteomes" id="UP000184512"/>
    </source>
</evidence>
<dbReference type="OrthoDB" id="3728876at2"/>
<protein>
    <submittedName>
        <fullName evidence="2">Sigma-70 region 2</fullName>
    </submittedName>
</protein>
<accession>A0A1M6MSL3</accession>